<feature type="transmembrane region" description="Helical" evidence="5">
    <location>
        <begin position="124"/>
        <end position="146"/>
    </location>
</feature>
<dbReference type="InterPro" id="IPR038770">
    <property type="entry name" value="Na+/solute_symporter_sf"/>
</dbReference>
<feature type="transmembrane region" description="Helical" evidence="5">
    <location>
        <begin position="285"/>
        <end position="305"/>
    </location>
</feature>
<feature type="transmembrane region" description="Helical" evidence="5">
    <location>
        <begin position="37"/>
        <end position="56"/>
    </location>
</feature>
<evidence type="ECO:0000256" key="4">
    <source>
        <dbReference type="ARBA" id="ARBA00023136"/>
    </source>
</evidence>
<dbReference type="AlphaFoldDB" id="A0A4S3PQF4"/>
<dbReference type="PANTHER" id="PTHR10361:SF28">
    <property type="entry name" value="P3 PROTEIN-RELATED"/>
    <property type="match status" value="1"/>
</dbReference>
<dbReference type="PANTHER" id="PTHR10361">
    <property type="entry name" value="SODIUM-BILE ACID COTRANSPORTER"/>
    <property type="match status" value="1"/>
</dbReference>
<keyword evidence="7" id="KW-1185">Reference proteome</keyword>
<dbReference type="Pfam" id="PF01758">
    <property type="entry name" value="SBF"/>
    <property type="match status" value="1"/>
</dbReference>
<dbReference type="InterPro" id="IPR002657">
    <property type="entry name" value="BilAc:Na_symport/Acr3"/>
</dbReference>
<feature type="transmembrane region" description="Helical" evidence="5">
    <location>
        <begin position="158"/>
        <end position="180"/>
    </location>
</feature>
<name>A0A4S3PQF4_9BACI</name>
<evidence type="ECO:0000256" key="2">
    <source>
        <dbReference type="ARBA" id="ARBA00022692"/>
    </source>
</evidence>
<evidence type="ECO:0000256" key="1">
    <source>
        <dbReference type="ARBA" id="ARBA00004141"/>
    </source>
</evidence>
<dbReference type="InterPro" id="IPR004710">
    <property type="entry name" value="Bilac:Na_transpt"/>
</dbReference>
<dbReference type="EMBL" id="SLUB01000024">
    <property type="protein sequence ID" value="THE11839.1"/>
    <property type="molecule type" value="Genomic_DNA"/>
</dbReference>
<organism evidence="6 7">
    <name type="scientific">Bacillus timonensis</name>
    <dbReference type="NCBI Taxonomy" id="1033734"/>
    <lineage>
        <taxon>Bacteria</taxon>
        <taxon>Bacillati</taxon>
        <taxon>Bacillota</taxon>
        <taxon>Bacilli</taxon>
        <taxon>Bacillales</taxon>
        <taxon>Bacillaceae</taxon>
        <taxon>Bacillus</taxon>
    </lineage>
</organism>
<evidence type="ECO:0000313" key="7">
    <source>
        <dbReference type="Proteomes" id="UP000306477"/>
    </source>
</evidence>
<protein>
    <submittedName>
        <fullName evidence="6">Bile acid:sodium symporter family protein</fullName>
    </submittedName>
</protein>
<keyword evidence="4 5" id="KW-0472">Membrane</keyword>
<feature type="transmembrane region" description="Helical" evidence="5">
    <location>
        <begin position="12"/>
        <end position="31"/>
    </location>
</feature>
<dbReference type="STRING" id="1033734.GCA_000285535_00928"/>
<feature type="transmembrane region" description="Helical" evidence="5">
    <location>
        <begin position="225"/>
        <end position="244"/>
    </location>
</feature>
<dbReference type="Proteomes" id="UP000306477">
    <property type="component" value="Unassembled WGS sequence"/>
</dbReference>
<keyword evidence="2 5" id="KW-0812">Transmembrane</keyword>
<proteinExistence type="predicted"/>
<accession>A0A4S3PQF4</accession>
<comment type="caution">
    <text evidence="6">The sequence shown here is derived from an EMBL/GenBank/DDBJ whole genome shotgun (WGS) entry which is preliminary data.</text>
</comment>
<keyword evidence="3 5" id="KW-1133">Transmembrane helix</keyword>
<evidence type="ECO:0000313" key="6">
    <source>
        <dbReference type="EMBL" id="THE11839.1"/>
    </source>
</evidence>
<comment type="subcellular location">
    <subcellularLocation>
        <location evidence="1">Membrane</location>
        <topology evidence="1">Multi-pass membrane protein</topology>
    </subcellularLocation>
</comment>
<dbReference type="OrthoDB" id="1551454at2"/>
<feature type="transmembrane region" description="Helical" evidence="5">
    <location>
        <begin position="256"/>
        <end position="279"/>
    </location>
</feature>
<sequence length="321" mass="34970">MLQKLNKKLEKLMPLITPTSVVLGVLLTAYLAPFSYLVPWIFAFITFSGALSSSFSSLKRAITHPFPILIALFTLHLIMPAWAWIVGHLTFPGDSFTITGLILAVVIPTGISSFIWVAMKHGNIALTLSIILIDTLISPFVVPYSLTLFVGSNVEMDILSIMQGLFFMVVLPSVLGMLVNHVTKGKCTKTLSPNLAPFSKIGLGVVVMINSADIAPYLKNVNLKLILIGAVVFFIAFCGYLIAWGIGRFMKLDSDVIIALIFTGGMRNISAGAVIAITFFPAEVAVPVVVGMLFQQILASIYALFIDRVYSFESLERKFSA</sequence>
<evidence type="ECO:0000256" key="5">
    <source>
        <dbReference type="SAM" id="Phobius"/>
    </source>
</evidence>
<dbReference type="RefSeq" id="WP_136380159.1">
    <property type="nucleotide sequence ID" value="NZ_SLUB01000024.1"/>
</dbReference>
<feature type="transmembrane region" description="Helical" evidence="5">
    <location>
        <begin position="68"/>
        <end position="86"/>
    </location>
</feature>
<feature type="transmembrane region" description="Helical" evidence="5">
    <location>
        <begin position="98"/>
        <end position="117"/>
    </location>
</feature>
<reference evidence="6 7" key="1">
    <citation type="journal article" date="2019" name="Indoor Air">
        <title>Impacts of indoor surface finishes on bacterial viability.</title>
        <authorList>
            <person name="Hu J."/>
            <person name="Maamar S.B."/>
            <person name="Glawe A.J."/>
            <person name="Gottel N."/>
            <person name="Gilbert J.A."/>
            <person name="Hartmann E.M."/>
        </authorList>
    </citation>
    <scope>NUCLEOTIDE SEQUENCE [LARGE SCALE GENOMIC DNA]</scope>
    <source>
        <strain evidence="6 7">AF060A6</strain>
    </source>
</reference>
<evidence type="ECO:0000256" key="3">
    <source>
        <dbReference type="ARBA" id="ARBA00022989"/>
    </source>
</evidence>
<dbReference type="Gene3D" id="1.20.1530.20">
    <property type="match status" value="1"/>
</dbReference>
<gene>
    <name evidence="6" type="ORF">E1I69_13760</name>
</gene>
<dbReference type="GO" id="GO:0016020">
    <property type="term" value="C:membrane"/>
    <property type="evidence" value="ECO:0007669"/>
    <property type="project" value="UniProtKB-SubCell"/>
</dbReference>